<sequence length="57" mass="6826">RVYNEILEFPKATSYLQQGLEFLQSLNKDWKLEEEATLRYEYGLSLFSSDDYENARL</sequence>
<accession>T1GSU8</accession>
<dbReference type="EnsemblMetazoa" id="MESCA006760-RA">
    <property type="protein sequence ID" value="MESCA006760-PA"/>
    <property type="gene ID" value="MESCA006760"/>
</dbReference>
<reference evidence="1" key="2">
    <citation type="submission" date="2015-06" db="UniProtKB">
        <authorList>
            <consortium name="EnsemblMetazoa"/>
        </authorList>
    </citation>
    <scope>IDENTIFICATION</scope>
</reference>
<dbReference type="HOGENOM" id="CLU_3002472_0_0_1"/>
<evidence type="ECO:0000313" key="1">
    <source>
        <dbReference type="EnsemblMetazoa" id="MESCA006760-PA"/>
    </source>
</evidence>
<name>T1GSU8_MEGSC</name>
<dbReference type="Proteomes" id="UP000015102">
    <property type="component" value="Unassembled WGS sequence"/>
</dbReference>
<keyword evidence="2" id="KW-1185">Reference proteome</keyword>
<organism evidence="1 2">
    <name type="scientific">Megaselia scalaris</name>
    <name type="common">Humpbacked fly</name>
    <name type="synonym">Phora scalaris</name>
    <dbReference type="NCBI Taxonomy" id="36166"/>
    <lineage>
        <taxon>Eukaryota</taxon>
        <taxon>Metazoa</taxon>
        <taxon>Ecdysozoa</taxon>
        <taxon>Arthropoda</taxon>
        <taxon>Hexapoda</taxon>
        <taxon>Insecta</taxon>
        <taxon>Pterygota</taxon>
        <taxon>Neoptera</taxon>
        <taxon>Endopterygota</taxon>
        <taxon>Diptera</taxon>
        <taxon>Brachycera</taxon>
        <taxon>Muscomorpha</taxon>
        <taxon>Platypezoidea</taxon>
        <taxon>Phoridae</taxon>
        <taxon>Megaseliini</taxon>
        <taxon>Megaselia</taxon>
    </lineage>
</organism>
<protein>
    <submittedName>
        <fullName evidence="1">Uncharacterized protein</fullName>
    </submittedName>
</protein>
<evidence type="ECO:0000313" key="2">
    <source>
        <dbReference type="Proteomes" id="UP000015102"/>
    </source>
</evidence>
<proteinExistence type="predicted"/>
<reference evidence="2" key="1">
    <citation type="submission" date="2013-02" db="EMBL/GenBank/DDBJ databases">
        <authorList>
            <person name="Hughes D."/>
        </authorList>
    </citation>
    <scope>NUCLEOTIDE SEQUENCE</scope>
    <source>
        <strain>Durham</strain>
        <strain evidence="2">NC isolate 2 -- Noor lab</strain>
    </source>
</reference>
<dbReference type="EMBL" id="CAQQ02161476">
    <property type="status" value="NOT_ANNOTATED_CDS"/>
    <property type="molecule type" value="Genomic_DNA"/>
</dbReference>
<dbReference type="AlphaFoldDB" id="T1GSU8"/>